<dbReference type="Gene3D" id="3.40.20.10">
    <property type="entry name" value="Severin"/>
    <property type="match status" value="1"/>
</dbReference>
<name>A0A1X7VSZ5_AMPQE</name>
<sequence>MAHQTGIKPSDELNELIAEALNGKLRILQVAIENEQLVAREHRPPNGTWEDDIPPPFLSLSLSLFFSLPLSPLNTL</sequence>
<protein>
    <submittedName>
        <fullName evidence="1">Uncharacterized protein</fullName>
    </submittedName>
</protein>
<dbReference type="STRING" id="400682.A0A1X7VSZ5"/>
<dbReference type="OrthoDB" id="10006997at2759"/>
<reference evidence="1" key="1">
    <citation type="submission" date="2017-05" db="UniProtKB">
        <authorList>
            <consortium name="EnsemblMetazoa"/>
        </authorList>
    </citation>
    <scope>IDENTIFICATION</scope>
</reference>
<dbReference type="InParanoid" id="A0A1X7VSZ5"/>
<dbReference type="InterPro" id="IPR029006">
    <property type="entry name" value="ADF-H/Gelsolin-like_dom_sf"/>
</dbReference>
<organism evidence="1">
    <name type="scientific">Amphimedon queenslandica</name>
    <name type="common">Sponge</name>
    <dbReference type="NCBI Taxonomy" id="400682"/>
    <lineage>
        <taxon>Eukaryota</taxon>
        <taxon>Metazoa</taxon>
        <taxon>Porifera</taxon>
        <taxon>Demospongiae</taxon>
        <taxon>Heteroscleromorpha</taxon>
        <taxon>Haplosclerida</taxon>
        <taxon>Niphatidae</taxon>
        <taxon>Amphimedon</taxon>
    </lineage>
</organism>
<accession>A0A1X7VSZ5</accession>
<dbReference type="AlphaFoldDB" id="A0A1X7VSZ5"/>
<evidence type="ECO:0000313" key="1">
    <source>
        <dbReference type="EnsemblMetazoa" id="Aqu2.1.42533_001"/>
    </source>
</evidence>
<dbReference type="EnsemblMetazoa" id="Aqu2.1.42533_001">
    <property type="protein sequence ID" value="Aqu2.1.42533_001"/>
    <property type="gene ID" value="Aqu2.1.42533"/>
</dbReference>
<proteinExistence type="predicted"/>